<sequence length="88" mass="10012">MALSGIAKTAKLDIPEMYFKRLHVTTRVDGGYMRCTFDWKESLSHPFLQGRVGLFQDMNESTPLNHTGFQIVLVNLLCSLGELIRICH</sequence>
<accession>A0A328EC81</accession>
<dbReference type="Proteomes" id="UP000249390">
    <property type="component" value="Unassembled WGS sequence"/>
</dbReference>
<dbReference type="EMBL" id="NQVE01000015">
    <property type="protein sequence ID" value="RAL54101.1"/>
    <property type="molecule type" value="Genomic_DNA"/>
</dbReference>
<name>A0A328EC81_9ASTE</name>
<evidence type="ECO:0000313" key="1">
    <source>
        <dbReference type="EMBL" id="RAL54101.1"/>
    </source>
</evidence>
<proteinExistence type="predicted"/>
<reference evidence="1 2" key="1">
    <citation type="submission" date="2018-06" db="EMBL/GenBank/DDBJ databases">
        <title>The Genome of Cuscuta australis (Dodder) Provides Insight into the Evolution of Plant Parasitism.</title>
        <authorList>
            <person name="Liu H."/>
        </authorList>
    </citation>
    <scope>NUCLEOTIDE SEQUENCE [LARGE SCALE GENOMIC DNA]</scope>
    <source>
        <strain evidence="2">cv. Yunnan</strain>
        <tissue evidence="1">Vines</tissue>
    </source>
</reference>
<keyword evidence="2" id="KW-1185">Reference proteome</keyword>
<dbReference type="AlphaFoldDB" id="A0A328EC81"/>
<organism evidence="1 2">
    <name type="scientific">Cuscuta australis</name>
    <dbReference type="NCBI Taxonomy" id="267555"/>
    <lineage>
        <taxon>Eukaryota</taxon>
        <taxon>Viridiplantae</taxon>
        <taxon>Streptophyta</taxon>
        <taxon>Embryophyta</taxon>
        <taxon>Tracheophyta</taxon>
        <taxon>Spermatophyta</taxon>
        <taxon>Magnoliopsida</taxon>
        <taxon>eudicotyledons</taxon>
        <taxon>Gunneridae</taxon>
        <taxon>Pentapetalae</taxon>
        <taxon>asterids</taxon>
        <taxon>lamiids</taxon>
        <taxon>Solanales</taxon>
        <taxon>Convolvulaceae</taxon>
        <taxon>Cuscuteae</taxon>
        <taxon>Cuscuta</taxon>
        <taxon>Cuscuta subgen. Grammica</taxon>
        <taxon>Cuscuta sect. Cleistogrammica</taxon>
    </lineage>
</organism>
<evidence type="ECO:0000313" key="2">
    <source>
        <dbReference type="Proteomes" id="UP000249390"/>
    </source>
</evidence>
<protein>
    <submittedName>
        <fullName evidence="1">Uncharacterized protein</fullName>
    </submittedName>
</protein>
<gene>
    <name evidence="1" type="ORF">DM860_004572</name>
</gene>
<comment type="caution">
    <text evidence="1">The sequence shown here is derived from an EMBL/GenBank/DDBJ whole genome shotgun (WGS) entry which is preliminary data.</text>
</comment>